<evidence type="ECO:0000256" key="7">
    <source>
        <dbReference type="ARBA" id="ARBA00023136"/>
    </source>
</evidence>
<dbReference type="EMBL" id="CAUYUJ010015088">
    <property type="protein sequence ID" value="CAK0849761.1"/>
    <property type="molecule type" value="Genomic_DNA"/>
</dbReference>
<comment type="caution">
    <text evidence="9">The sequence shown here is derived from an EMBL/GenBank/DDBJ whole genome shotgun (WGS) entry which is preliminary data.</text>
</comment>
<evidence type="ECO:0000256" key="1">
    <source>
        <dbReference type="ARBA" id="ARBA00004167"/>
    </source>
</evidence>
<comment type="subcellular location">
    <subcellularLocation>
        <location evidence="1">Membrane</location>
        <topology evidence="1">Single-pass membrane protein</topology>
    </subcellularLocation>
</comment>
<keyword evidence="10" id="KW-1185">Reference proteome</keyword>
<evidence type="ECO:0000256" key="4">
    <source>
        <dbReference type="ARBA" id="ARBA00022927"/>
    </source>
</evidence>
<keyword evidence="3" id="KW-0812">Transmembrane</keyword>
<keyword evidence="6" id="KW-0811">Translocation</keyword>
<keyword evidence="2" id="KW-0813">Transport</keyword>
<evidence type="ECO:0000256" key="6">
    <source>
        <dbReference type="ARBA" id="ARBA00023010"/>
    </source>
</evidence>
<name>A0ABN9TX25_9DINO</name>
<accession>A0ABN9TX25</accession>
<evidence type="ECO:0000256" key="2">
    <source>
        <dbReference type="ARBA" id="ARBA00022448"/>
    </source>
</evidence>
<evidence type="ECO:0000256" key="3">
    <source>
        <dbReference type="ARBA" id="ARBA00022692"/>
    </source>
</evidence>
<dbReference type="Proteomes" id="UP001189429">
    <property type="component" value="Unassembled WGS sequence"/>
</dbReference>
<dbReference type="Gene3D" id="1.20.5.3310">
    <property type="match status" value="1"/>
</dbReference>
<feature type="compositionally biased region" description="Basic and acidic residues" evidence="8">
    <location>
        <begin position="168"/>
        <end position="184"/>
    </location>
</feature>
<protein>
    <submittedName>
        <fullName evidence="9">Uncharacterized protein</fullName>
    </submittedName>
</protein>
<dbReference type="Pfam" id="PF02416">
    <property type="entry name" value="TatA_B_E"/>
    <property type="match status" value="1"/>
</dbReference>
<evidence type="ECO:0000256" key="8">
    <source>
        <dbReference type="SAM" id="MobiDB-lite"/>
    </source>
</evidence>
<dbReference type="InterPro" id="IPR003369">
    <property type="entry name" value="TatA/B/E"/>
</dbReference>
<evidence type="ECO:0000313" key="9">
    <source>
        <dbReference type="EMBL" id="CAK0849761.1"/>
    </source>
</evidence>
<gene>
    <name evidence="9" type="ORF">PCOR1329_LOCUS42364</name>
</gene>
<reference evidence="9" key="1">
    <citation type="submission" date="2023-10" db="EMBL/GenBank/DDBJ databases">
        <authorList>
            <person name="Chen Y."/>
            <person name="Shah S."/>
            <person name="Dougan E. K."/>
            <person name="Thang M."/>
            <person name="Chan C."/>
        </authorList>
    </citation>
    <scope>NUCLEOTIDE SEQUENCE [LARGE SCALE GENOMIC DNA]</scope>
</reference>
<keyword evidence="5" id="KW-1133">Transmembrane helix</keyword>
<evidence type="ECO:0000313" key="10">
    <source>
        <dbReference type="Proteomes" id="UP001189429"/>
    </source>
</evidence>
<proteinExistence type="predicted"/>
<feature type="region of interest" description="Disordered" evidence="8">
    <location>
        <begin position="149"/>
        <end position="200"/>
    </location>
</feature>
<sequence length="200" mass="20373">SASAGPGTPPAGFARPLLAQAPCAAELSHWRSMAMPRRLPVPRGFRGARALPALLLGVLLAAATCRVQSAMYFAFAAPARAGPRLSLGSAAAPTGWGHTAAAPLPPAASPVARRVFGLGTSEILVILAIGALVLGPDALKNVAKEAGKAASDLKDVPDAFQEGMNQGKKPESKEEPEKMLKEPEAAAGKKAADDKAAEKA</sequence>
<feature type="compositionally biased region" description="Basic and acidic residues" evidence="8">
    <location>
        <begin position="190"/>
        <end position="200"/>
    </location>
</feature>
<keyword evidence="7" id="KW-0472">Membrane</keyword>
<keyword evidence="4" id="KW-0653">Protein transport</keyword>
<organism evidence="9 10">
    <name type="scientific">Prorocentrum cordatum</name>
    <dbReference type="NCBI Taxonomy" id="2364126"/>
    <lineage>
        <taxon>Eukaryota</taxon>
        <taxon>Sar</taxon>
        <taxon>Alveolata</taxon>
        <taxon>Dinophyceae</taxon>
        <taxon>Prorocentrales</taxon>
        <taxon>Prorocentraceae</taxon>
        <taxon>Prorocentrum</taxon>
    </lineage>
</organism>
<feature type="non-terminal residue" evidence="9">
    <location>
        <position position="1"/>
    </location>
</feature>
<evidence type="ECO:0000256" key="5">
    <source>
        <dbReference type="ARBA" id="ARBA00022989"/>
    </source>
</evidence>